<evidence type="ECO:0000259" key="1">
    <source>
        <dbReference type="Pfam" id="PF01551"/>
    </source>
</evidence>
<sequence>MAKTFIWPTDTKRITSPFGWRRHPITGEAQSKHNGIDIAESGTRPIYAAADGVVRRSYTSTSYGETIMIEHSINVETWETVYAHMRENSRRFKDGQRVKQGDVIGQMGSTGNSTGQHLHFEIHKGGLWNMAKSNAVDPEQYLKKDLYPAQTSGLAVDGKWGNATTKALQKALGTVQDGILSDQSRNEVTEALYGTTVEFGTEKKGSLVIKALQKLVKVKQDGLLGPVTIGALQAYLGTVRDNNLSRPSLVVKELQKRLNAGTFK</sequence>
<dbReference type="InterPro" id="IPR036366">
    <property type="entry name" value="PGBDSf"/>
</dbReference>
<dbReference type="PANTHER" id="PTHR21666:SF270">
    <property type="entry name" value="MUREIN HYDROLASE ACTIVATOR ENVC"/>
    <property type="match status" value="1"/>
</dbReference>
<evidence type="ECO:0000313" key="2">
    <source>
        <dbReference type="EMBL" id="GEM02193.1"/>
    </source>
</evidence>
<gene>
    <name evidence="2" type="ORF">HHA03_17250</name>
    <name evidence="3" type="ORF">SAMN05421839_10578</name>
</gene>
<name>A0A1I5MGC9_9BACI</name>
<dbReference type="Proteomes" id="UP000321547">
    <property type="component" value="Unassembled WGS sequence"/>
</dbReference>
<dbReference type="InterPro" id="IPR011055">
    <property type="entry name" value="Dup_hybrid_motif"/>
</dbReference>
<dbReference type="Gene3D" id="1.10.101.10">
    <property type="entry name" value="PGBD-like superfamily/PGBD"/>
    <property type="match status" value="1"/>
</dbReference>
<proteinExistence type="predicted"/>
<protein>
    <submittedName>
        <fullName evidence="3">Peptidase family M23</fullName>
    </submittedName>
</protein>
<dbReference type="EMBL" id="FOXC01000005">
    <property type="protein sequence ID" value="SFP08644.1"/>
    <property type="molecule type" value="Genomic_DNA"/>
</dbReference>
<dbReference type="OrthoDB" id="9805070at2"/>
<reference evidence="3 4" key="1">
    <citation type="submission" date="2016-10" db="EMBL/GenBank/DDBJ databases">
        <authorList>
            <person name="de Groot N.N."/>
        </authorList>
    </citation>
    <scope>NUCLEOTIDE SEQUENCE [LARGE SCALE GENOMIC DNA]</scope>
    <source>
        <strain evidence="3 4">DSM 17073</strain>
    </source>
</reference>
<dbReference type="CDD" id="cd12797">
    <property type="entry name" value="M23_peptidase"/>
    <property type="match status" value="1"/>
</dbReference>
<dbReference type="SUPFAM" id="SSF51261">
    <property type="entry name" value="Duplicated hybrid motif"/>
    <property type="match status" value="1"/>
</dbReference>
<evidence type="ECO:0000313" key="3">
    <source>
        <dbReference type="EMBL" id="SFP08644.1"/>
    </source>
</evidence>
<feature type="domain" description="M23ase beta-sheet core" evidence="1">
    <location>
        <begin position="32"/>
        <end position="126"/>
    </location>
</feature>
<accession>A0A1I5MGC9</accession>
<dbReference type="GO" id="GO:0004222">
    <property type="term" value="F:metalloendopeptidase activity"/>
    <property type="evidence" value="ECO:0007669"/>
    <property type="project" value="TreeGrafter"/>
</dbReference>
<organism evidence="3 4">
    <name type="scientific">Halolactibacillus halophilus</name>
    <dbReference type="NCBI Taxonomy" id="306540"/>
    <lineage>
        <taxon>Bacteria</taxon>
        <taxon>Bacillati</taxon>
        <taxon>Bacillota</taxon>
        <taxon>Bacilli</taxon>
        <taxon>Bacillales</taxon>
        <taxon>Bacillaceae</taxon>
        <taxon>Halolactibacillus</taxon>
    </lineage>
</organism>
<evidence type="ECO:0000313" key="4">
    <source>
        <dbReference type="Proteomes" id="UP000242243"/>
    </source>
</evidence>
<dbReference type="Gene3D" id="2.70.70.10">
    <property type="entry name" value="Glucose Permease (Domain IIA)"/>
    <property type="match status" value="1"/>
</dbReference>
<dbReference type="EMBL" id="BJWI01000027">
    <property type="protein sequence ID" value="GEM02193.1"/>
    <property type="molecule type" value="Genomic_DNA"/>
</dbReference>
<dbReference type="Proteomes" id="UP000242243">
    <property type="component" value="Unassembled WGS sequence"/>
</dbReference>
<dbReference type="InterPro" id="IPR050570">
    <property type="entry name" value="Cell_wall_metabolism_enzyme"/>
</dbReference>
<keyword evidence="5" id="KW-1185">Reference proteome</keyword>
<dbReference type="STRING" id="306540.SAMN05421839_10578"/>
<dbReference type="RefSeq" id="WP_089830387.1">
    <property type="nucleotide sequence ID" value="NZ_BJWI01000027.1"/>
</dbReference>
<dbReference type="Pfam" id="PF01551">
    <property type="entry name" value="Peptidase_M23"/>
    <property type="match status" value="1"/>
</dbReference>
<evidence type="ECO:0000313" key="5">
    <source>
        <dbReference type="Proteomes" id="UP000321547"/>
    </source>
</evidence>
<dbReference type="AlphaFoldDB" id="A0A1I5MGC9"/>
<reference evidence="2 5" key="2">
    <citation type="submission" date="2019-07" db="EMBL/GenBank/DDBJ databases">
        <title>Whole genome shotgun sequence of Halolactibacillus halophilus NBRC 100868.</title>
        <authorList>
            <person name="Hosoyama A."/>
            <person name="Uohara A."/>
            <person name="Ohji S."/>
            <person name="Ichikawa N."/>
        </authorList>
    </citation>
    <scope>NUCLEOTIDE SEQUENCE [LARGE SCALE GENOMIC DNA]</scope>
    <source>
        <strain evidence="2 5">NBRC 100868</strain>
    </source>
</reference>
<dbReference type="InterPro" id="IPR016047">
    <property type="entry name" value="M23ase_b-sheet_dom"/>
</dbReference>
<dbReference type="PANTHER" id="PTHR21666">
    <property type="entry name" value="PEPTIDASE-RELATED"/>
    <property type="match status" value="1"/>
</dbReference>